<accession>A0A6A4ECW5</accession>
<dbReference type="Gene3D" id="3.30.420.10">
    <property type="entry name" value="Ribonuclease H-like superfamily/Ribonuclease H"/>
    <property type="match status" value="1"/>
</dbReference>
<reference evidence="1 2" key="1">
    <citation type="submission" date="2018-08" db="EMBL/GenBank/DDBJ databases">
        <title>Genomic investigation of the strawberry pathogen Phytophthora fragariae indicates pathogenicity is determined by transcriptional variation in three key races.</title>
        <authorList>
            <person name="Adams T.M."/>
            <person name="Armitage A.D."/>
            <person name="Sobczyk M.K."/>
            <person name="Bates H.J."/>
            <person name="Dunwell J.M."/>
            <person name="Nellist C.F."/>
            <person name="Harrison R.J."/>
        </authorList>
    </citation>
    <scope>NUCLEOTIDE SEQUENCE [LARGE SCALE GENOMIC DNA]</scope>
    <source>
        <strain evidence="1 2">SCRP333</strain>
    </source>
</reference>
<dbReference type="AlphaFoldDB" id="A0A6A4ECW5"/>
<evidence type="ECO:0000313" key="2">
    <source>
        <dbReference type="Proteomes" id="UP000434957"/>
    </source>
</evidence>
<dbReference type="Proteomes" id="UP000434957">
    <property type="component" value="Unassembled WGS sequence"/>
</dbReference>
<comment type="caution">
    <text evidence="1">The sequence shown here is derived from an EMBL/GenBank/DDBJ whole genome shotgun (WGS) entry which is preliminary data.</text>
</comment>
<dbReference type="EMBL" id="QXFT01001375">
    <property type="protein sequence ID" value="KAE9320344.1"/>
    <property type="molecule type" value="Genomic_DNA"/>
</dbReference>
<dbReference type="PANTHER" id="PTHR47169">
    <property type="entry name" value="OS01G0541250 PROTEIN"/>
    <property type="match status" value="1"/>
</dbReference>
<proteinExistence type="predicted"/>
<sequence length="465" mass="52377">MQNDIAAEAPHYQFCSFFATRYIANTATIAMSTKPNLTTRQRQDVVLFLLMHGVRGEPVEGAVSDAAERFGVNVTTIRRVWRRFKTTNSSEGIDGVGSRIKGASGRNKMDRKAILERVAAIPMRRRVTQQCLAQELGVGRSVVRDALKQGLLVRHSSTIHPLLTLANKHARIRHAIRHVMHGPNGSYFVPMYNVVHVDEKWFNEDKDKKVFYLLPGETVPHRERKSKRFIGKTMFLAAVARPRFDNNGQVLFDGKIGIWDFTHKVDAQHSSKNRPAGTLETKNLDTVNREVYKRYLLEHIIPAIKSKWPVWDKSSPIVIQQDNATPHCQPTDPDILAAGVADGWNIRLAFQPANSPDLNTLDLGYFASIQALPYREDCCDIVQLIQAIRKSYAALEVYKLDNITLTLQSSMECVMRAAGSNEYKLPHAGKSKIRREGKLPHSFPCDLDAFRHAVAVLHEGVVIDV</sequence>
<name>A0A6A4ECW5_9STRA</name>
<evidence type="ECO:0000313" key="1">
    <source>
        <dbReference type="EMBL" id="KAE9320344.1"/>
    </source>
</evidence>
<organism evidence="1 2">
    <name type="scientific">Phytophthora rubi</name>
    <dbReference type="NCBI Taxonomy" id="129364"/>
    <lineage>
        <taxon>Eukaryota</taxon>
        <taxon>Sar</taxon>
        <taxon>Stramenopiles</taxon>
        <taxon>Oomycota</taxon>
        <taxon>Peronosporomycetes</taxon>
        <taxon>Peronosporales</taxon>
        <taxon>Peronosporaceae</taxon>
        <taxon>Phytophthora</taxon>
    </lineage>
</organism>
<gene>
    <name evidence="1" type="ORF">PR003_g17739</name>
</gene>
<keyword evidence="2" id="KW-1185">Reference proteome</keyword>
<evidence type="ECO:0008006" key="3">
    <source>
        <dbReference type="Google" id="ProtNLM"/>
    </source>
</evidence>
<dbReference type="PANTHER" id="PTHR47169:SF2">
    <property type="entry name" value="OS01G0541250 PROTEIN"/>
    <property type="match status" value="1"/>
</dbReference>
<dbReference type="GO" id="GO:0003676">
    <property type="term" value="F:nucleic acid binding"/>
    <property type="evidence" value="ECO:0007669"/>
    <property type="project" value="InterPro"/>
</dbReference>
<protein>
    <recommendedName>
        <fullName evidence="3">Transposase Tc1-like domain-containing protein</fullName>
    </recommendedName>
</protein>
<dbReference type="InterPro" id="IPR036397">
    <property type="entry name" value="RNaseH_sf"/>
</dbReference>